<dbReference type="InterPro" id="IPR047088">
    <property type="entry name" value="ORC5_C"/>
</dbReference>
<dbReference type="InterPro" id="IPR020796">
    <property type="entry name" value="ORC5"/>
</dbReference>
<organism evidence="6 7">
    <name type="scientific">Ascoidea rubescens DSM 1968</name>
    <dbReference type="NCBI Taxonomy" id="1344418"/>
    <lineage>
        <taxon>Eukaryota</taxon>
        <taxon>Fungi</taxon>
        <taxon>Dikarya</taxon>
        <taxon>Ascomycota</taxon>
        <taxon>Saccharomycotina</taxon>
        <taxon>Saccharomycetes</taxon>
        <taxon>Ascoideaceae</taxon>
        <taxon>Ascoidea</taxon>
    </lineage>
</organism>
<evidence type="ECO:0000259" key="5">
    <source>
        <dbReference type="Pfam" id="PF21639"/>
    </source>
</evidence>
<feature type="domain" description="ORC5 lid" evidence="5">
    <location>
        <begin position="273"/>
        <end position="332"/>
    </location>
</feature>
<accession>A0A1D2VLQ9</accession>
<comment type="subcellular location">
    <subcellularLocation>
        <location evidence="1">Nucleus</location>
    </subcellularLocation>
</comment>
<evidence type="ECO:0000256" key="1">
    <source>
        <dbReference type="ARBA" id="ARBA00004123"/>
    </source>
</evidence>
<dbReference type="GO" id="GO:0005664">
    <property type="term" value="C:nuclear origin of replication recognition complex"/>
    <property type="evidence" value="ECO:0007669"/>
    <property type="project" value="TreeGrafter"/>
</dbReference>
<proteinExistence type="predicted"/>
<sequence length="553" mass="64492">MLGSLQLQELDKQTPCRANQLLLLNTFIASENIDLFPLNLLLIGKESGKTTLLSSFLKYYNNNLGRNTENLIYTWINCLNHISLKNFFNKTIKKIINTIVENNLNEQKISDFDFDFSNLNCDSANQFIIILEKICEIYKNSNKRIKNAKNINKPHIIIFENITEFIKLMSSNDSNDSSKNLLLILTKIFDISKIISSRFQFIFLITSFNLKINNNLLNDIIVNSNVSIYFKNYNKVEIFQILTNSKTGDKLVSDFVQNKNDNNQNVVVDKLFWENFIKIILESFHSFTGSRISLIISIIKKIWPVFIKGYKIEEKFNKKNFIQNFIQKRSIFNDNYMIAPPLVSSYNKMNKQNLEHKIQNGNENENKNIDIDIDTYNNDTNNTVNHDKDKNFLELSTFGKFILCASYIASFNPEKYDLLIFSKFKDLTKRKIYKRRKKNDVSDKDQLLKLLNPSNFPLERMLSILNSIYFGNFDFKTQSIGYITTQEINQVANIDFYSNFLNLISLNLIVVLNGNINDLDTSKLKFRSNIDHELAKEISNDIGFKIEDFLVDF</sequence>
<evidence type="ECO:0000256" key="3">
    <source>
        <dbReference type="ARBA" id="ARBA00023242"/>
    </source>
</evidence>
<dbReference type="EMBL" id="KV454477">
    <property type="protein sequence ID" value="ODV62556.1"/>
    <property type="molecule type" value="Genomic_DNA"/>
</dbReference>
<dbReference type="Pfam" id="PF14630">
    <property type="entry name" value="ORC5_C"/>
    <property type="match status" value="1"/>
</dbReference>
<dbReference type="Pfam" id="PF21639">
    <property type="entry name" value="ORC5_lid"/>
    <property type="match status" value="1"/>
</dbReference>
<dbReference type="OrthoDB" id="365981at2759"/>
<keyword evidence="7" id="KW-1185">Reference proteome</keyword>
<evidence type="ECO:0000313" key="7">
    <source>
        <dbReference type="Proteomes" id="UP000095038"/>
    </source>
</evidence>
<dbReference type="FunCoup" id="A0A1D2VLQ9">
    <property type="interactions" value="835"/>
</dbReference>
<evidence type="ECO:0000256" key="2">
    <source>
        <dbReference type="ARBA" id="ARBA00022705"/>
    </source>
</evidence>
<dbReference type="Proteomes" id="UP000095038">
    <property type="component" value="Unassembled WGS sequence"/>
</dbReference>
<gene>
    <name evidence="6" type="ORF">ASCRUDRAFT_85152</name>
</gene>
<dbReference type="InterPro" id="IPR048866">
    <property type="entry name" value="ORC5_lid"/>
</dbReference>
<dbReference type="Gene3D" id="3.40.50.300">
    <property type="entry name" value="P-loop containing nucleotide triphosphate hydrolases"/>
    <property type="match status" value="1"/>
</dbReference>
<protein>
    <submittedName>
        <fullName evidence="6">Uncharacterized protein</fullName>
    </submittedName>
</protein>
<evidence type="ECO:0000259" key="4">
    <source>
        <dbReference type="Pfam" id="PF14630"/>
    </source>
</evidence>
<dbReference type="InterPro" id="IPR027417">
    <property type="entry name" value="P-loop_NTPase"/>
</dbReference>
<dbReference type="PANTHER" id="PTHR12705:SF0">
    <property type="entry name" value="ORIGIN RECOGNITION COMPLEX SUBUNIT 5"/>
    <property type="match status" value="1"/>
</dbReference>
<dbReference type="InParanoid" id="A0A1D2VLQ9"/>
<dbReference type="PANTHER" id="PTHR12705">
    <property type="entry name" value="ORIGIN RECOGNITION COMPLEX SUBUNIT 5"/>
    <property type="match status" value="1"/>
</dbReference>
<dbReference type="RefSeq" id="XP_020048863.1">
    <property type="nucleotide sequence ID" value="XM_020194889.1"/>
</dbReference>
<dbReference type="AlphaFoldDB" id="A0A1D2VLQ9"/>
<feature type="domain" description="Origin recognition complex subunit 5 C-terminal" evidence="4">
    <location>
        <begin position="395"/>
        <end position="550"/>
    </location>
</feature>
<dbReference type="GeneID" id="30968525"/>
<reference evidence="7" key="1">
    <citation type="submission" date="2016-05" db="EMBL/GenBank/DDBJ databases">
        <title>Comparative genomics of biotechnologically important yeasts.</title>
        <authorList>
            <consortium name="DOE Joint Genome Institute"/>
            <person name="Riley R."/>
            <person name="Haridas S."/>
            <person name="Wolfe K.H."/>
            <person name="Lopes M.R."/>
            <person name="Hittinger C.T."/>
            <person name="Goker M."/>
            <person name="Salamov A."/>
            <person name="Wisecaver J."/>
            <person name="Long T.M."/>
            <person name="Aerts A.L."/>
            <person name="Barry K."/>
            <person name="Choi C."/>
            <person name="Clum A."/>
            <person name="Coughlan A.Y."/>
            <person name="Deshpande S."/>
            <person name="Douglass A.P."/>
            <person name="Hanson S.J."/>
            <person name="Klenk H.-P."/>
            <person name="Labutti K."/>
            <person name="Lapidus A."/>
            <person name="Lindquist E."/>
            <person name="Lipzen A."/>
            <person name="Meier-Kolthoff J.P."/>
            <person name="Ohm R.A."/>
            <person name="Otillar R.P."/>
            <person name="Pangilinan J."/>
            <person name="Peng Y."/>
            <person name="Rokas A."/>
            <person name="Rosa C.A."/>
            <person name="Scheuner C."/>
            <person name="Sibirny A.A."/>
            <person name="Slot J.C."/>
            <person name="Stielow J.B."/>
            <person name="Sun H."/>
            <person name="Kurtzman C.P."/>
            <person name="Blackwell M."/>
            <person name="Grigoriev I.V."/>
            <person name="Jeffries T.W."/>
        </authorList>
    </citation>
    <scope>NUCLEOTIDE SEQUENCE [LARGE SCALE GENOMIC DNA]</scope>
    <source>
        <strain evidence="7">DSM 1968</strain>
    </source>
</reference>
<dbReference type="STRING" id="1344418.A0A1D2VLQ9"/>
<dbReference type="GO" id="GO:0006270">
    <property type="term" value="P:DNA replication initiation"/>
    <property type="evidence" value="ECO:0007669"/>
    <property type="project" value="TreeGrafter"/>
</dbReference>
<keyword evidence="2" id="KW-0235">DNA replication</keyword>
<dbReference type="GO" id="GO:0003688">
    <property type="term" value="F:DNA replication origin binding"/>
    <property type="evidence" value="ECO:0007669"/>
    <property type="project" value="TreeGrafter"/>
</dbReference>
<keyword evidence="3" id="KW-0539">Nucleus</keyword>
<evidence type="ECO:0000313" key="6">
    <source>
        <dbReference type="EMBL" id="ODV62556.1"/>
    </source>
</evidence>
<name>A0A1D2VLQ9_9ASCO</name>